<dbReference type="Pfam" id="PF20341">
    <property type="entry name" value="DUF6636"/>
    <property type="match status" value="1"/>
</dbReference>
<organism evidence="3 5">
    <name type="scientific">Neisseria lactamica</name>
    <dbReference type="NCBI Taxonomy" id="486"/>
    <lineage>
        <taxon>Bacteria</taxon>
        <taxon>Pseudomonadati</taxon>
        <taxon>Pseudomonadota</taxon>
        <taxon>Betaproteobacteria</taxon>
        <taxon>Neisseriales</taxon>
        <taxon>Neisseriaceae</taxon>
        <taxon>Neisseria</taxon>
    </lineage>
</organism>
<accession>A0A1V0DTA4</accession>
<dbReference type="Proteomes" id="UP000254193">
    <property type="component" value="Unassembled WGS sequence"/>
</dbReference>
<keyword evidence="1" id="KW-0732">Signal</keyword>
<reference evidence="3 5" key="2">
    <citation type="submission" date="2018-06" db="EMBL/GenBank/DDBJ databases">
        <authorList>
            <consortium name="Pathogen Informatics"/>
            <person name="Doyle S."/>
        </authorList>
    </citation>
    <scope>NUCLEOTIDE SEQUENCE [LARGE SCALE GENOMIC DNA]</scope>
    <source>
        <strain evidence="3 5">NCTC10616</strain>
    </source>
</reference>
<evidence type="ECO:0000313" key="5">
    <source>
        <dbReference type="Proteomes" id="UP000254193"/>
    </source>
</evidence>
<feature type="signal peptide" evidence="1">
    <location>
        <begin position="1"/>
        <end position="22"/>
    </location>
</feature>
<dbReference type="STRING" id="486.B2G52_04485"/>
<sequence length="149" mass="16017">MQPKNLLIFISAAAFASARADAPDGVFTVNFQSPSGNIVCGGDTGPQEGEEPWHGVSCFIHETGNTKPAMPKPKGCGFDWGNVFNIDNKGKAYMSCYSDYPYSPEPPVLAYGSSIKGTGWQCGSLENGVLCTNSAGHGFLLNRKRQRMF</sequence>
<dbReference type="EMBL" id="CP019894">
    <property type="protein sequence ID" value="ARB04231.1"/>
    <property type="molecule type" value="Genomic_DNA"/>
</dbReference>
<reference evidence="2 4" key="1">
    <citation type="submission" date="2017-03" db="EMBL/GenBank/DDBJ databases">
        <title>N. lactamica Y92-1009 whole genome sequence.</title>
        <authorList>
            <person name="Pandey A.K."/>
            <person name="Read R.C."/>
        </authorList>
    </citation>
    <scope>NUCLEOTIDE SEQUENCE [LARGE SCALE GENOMIC DNA]</scope>
    <source>
        <strain evidence="2 4">Y92-1009</strain>
    </source>
</reference>
<dbReference type="EMBL" id="UGRO01000002">
    <property type="protein sequence ID" value="SUA16499.1"/>
    <property type="molecule type" value="Genomic_DNA"/>
</dbReference>
<evidence type="ECO:0000256" key="1">
    <source>
        <dbReference type="SAM" id="SignalP"/>
    </source>
</evidence>
<name>A0A1V0DTA4_NEILA</name>
<dbReference type="Proteomes" id="UP000191249">
    <property type="component" value="Chromosome"/>
</dbReference>
<dbReference type="InterPro" id="IPR046576">
    <property type="entry name" value="DUF6636"/>
</dbReference>
<feature type="chain" id="PRO_5042690933" description="Secreted protein" evidence="1">
    <location>
        <begin position="23"/>
        <end position="149"/>
    </location>
</feature>
<evidence type="ECO:0000313" key="2">
    <source>
        <dbReference type="EMBL" id="ARB04231.1"/>
    </source>
</evidence>
<proteinExistence type="predicted"/>
<evidence type="ECO:0000313" key="3">
    <source>
        <dbReference type="EMBL" id="SUA16499.1"/>
    </source>
</evidence>
<dbReference type="AlphaFoldDB" id="A0A1V0DTA4"/>
<keyword evidence="5" id="KW-1185">Reference proteome</keyword>
<evidence type="ECO:0000313" key="4">
    <source>
        <dbReference type="Proteomes" id="UP000191249"/>
    </source>
</evidence>
<protein>
    <recommendedName>
        <fullName evidence="6">Secreted protein</fullName>
    </recommendedName>
</protein>
<dbReference type="RefSeq" id="WP_003710179.1">
    <property type="nucleotide sequence ID" value="NZ_CP019894.1"/>
</dbReference>
<gene>
    <name evidence="2" type="ORF">B2G52_04485</name>
    <name evidence="3" type="ORF">NCTC10616_00137</name>
</gene>
<evidence type="ECO:0008006" key="6">
    <source>
        <dbReference type="Google" id="ProtNLM"/>
    </source>
</evidence>